<dbReference type="GeneID" id="20198345"/>
<keyword evidence="1" id="KW-0472">Membrane</keyword>
<feature type="transmembrane region" description="Helical" evidence="1">
    <location>
        <begin position="69"/>
        <end position="86"/>
    </location>
</feature>
<organism evidence="3 4">
    <name type="scientific">Helobdella robusta</name>
    <name type="common">Californian leech</name>
    <dbReference type="NCBI Taxonomy" id="6412"/>
    <lineage>
        <taxon>Eukaryota</taxon>
        <taxon>Metazoa</taxon>
        <taxon>Spiralia</taxon>
        <taxon>Lophotrochozoa</taxon>
        <taxon>Annelida</taxon>
        <taxon>Clitellata</taxon>
        <taxon>Hirudinea</taxon>
        <taxon>Rhynchobdellida</taxon>
        <taxon>Glossiphoniidae</taxon>
        <taxon>Helobdella</taxon>
    </lineage>
</organism>
<feature type="transmembrane region" description="Helical" evidence="1">
    <location>
        <begin position="93"/>
        <end position="112"/>
    </location>
</feature>
<dbReference type="Proteomes" id="UP000015101">
    <property type="component" value="Unassembled WGS sequence"/>
</dbReference>
<dbReference type="CTD" id="20198345"/>
<dbReference type="HOGENOM" id="CLU_1770066_0_0_1"/>
<feature type="transmembrane region" description="Helical" evidence="1">
    <location>
        <begin position="29"/>
        <end position="49"/>
    </location>
</feature>
<protein>
    <submittedName>
        <fullName evidence="2 3">Uncharacterized protein</fullName>
    </submittedName>
</protein>
<keyword evidence="1" id="KW-1133">Transmembrane helix</keyword>
<dbReference type="AlphaFoldDB" id="T1EP45"/>
<evidence type="ECO:0000313" key="2">
    <source>
        <dbReference type="EMBL" id="ESO12933.1"/>
    </source>
</evidence>
<name>T1EP45_HELRO</name>
<sequence length="147" mass="17499">MNMDEQYGVTITVGMILSRGTIRSVVRRLLLTLIHLLISIALDAFIQLFFEIITFEKYDRVHQFEWDVFIVRAIFSVFIFFYVLTPKCSMKEIVLHSYMLTLLLYFIFPVYWSKFIGWIHGMITYFLNAAVFIIKFGLYHHSEVTVY</sequence>
<dbReference type="EnsemblMetazoa" id="HelroT159522">
    <property type="protein sequence ID" value="HelroP159522"/>
    <property type="gene ID" value="HelroG159522"/>
</dbReference>
<feature type="transmembrane region" description="Helical" evidence="1">
    <location>
        <begin position="118"/>
        <end position="138"/>
    </location>
</feature>
<evidence type="ECO:0000256" key="1">
    <source>
        <dbReference type="SAM" id="Phobius"/>
    </source>
</evidence>
<accession>T1EP45</accession>
<reference evidence="2 4" key="2">
    <citation type="journal article" date="2013" name="Nature">
        <title>Insights into bilaterian evolution from three spiralian genomes.</title>
        <authorList>
            <person name="Simakov O."/>
            <person name="Marletaz F."/>
            <person name="Cho S.J."/>
            <person name="Edsinger-Gonzales E."/>
            <person name="Havlak P."/>
            <person name="Hellsten U."/>
            <person name="Kuo D.H."/>
            <person name="Larsson T."/>
            <person name="Lv J."/>
            <person name="Arendt D."/>
            <person name="Savage R."/>
            <person name="Osoegawa K."/>
            <person name="de Jong P."/>
            <person name="Grimwood J."/>
            <person name="Chapman J.A."/>
            <person name="Shapiro H."/>
            <person name="Aerts A."/>
            <person name="Otillar R.P."/>
            <person name="Terry A.Y."/>
            <person name="Boore J.L."/>
            <person name="Grigoriev I.V."/>
            <person name="Lindberg D.R."/>
            <person name="Seaver E.C."/>
            <person name="Weisblat D.A."/>
            <person name="Putnam N.H."/>
            <person name="Rokhsar D.S."/>
        </authorList>
    </citation>
    <scope>NUCLEOTIDE SEQUENCE</scope>
</reference>
<reference evidence="3" key="3">
    <citation type="submission" date="2015-06" db="UniProtKB">
        <authorList>
            <consortium name="EnsemblMetazoa"/>
        </authorList>
    </citation>
    <scope>IDENTIFICATION</scope>
</reference>
<dbReference type="EMBL" id="AMQM01000265">
    <property type="status" value="NOT_ANNOTATED_CDS"/>
    <property type="molecule type" value="Genomic_DNA"/>
</dbReference>
<keyword evidence="1" id="KW-0812">Transmembrane</keyword>
<proteinExistence type="predicted"/>
<dbReference type="RefSeq" id="XP_009009653.1">
    <property type="nucleotide sequence ID" value="XM_009011405.1"/>
</dbReference>
<evidence type="ECO:0000313" key="4">
    <source>
        <dbReference type="Proteomes" id="UP000015101"/>
    </source>
</evidence>
<reference evidence="4" key="1">
    <citation type="submission" date="2012-12" db="EMBL/GenBank/DDBJ databases">
        <authorList>
            <person name="Hellsten U."/>
            <person name="Grimwood J."/>
            <person name="Chapman J.A."/>
            <person name="Shapiro H."/>
            <person name="Aerts A."/>
            <person name="Otillar R.P."/>
            <person name="Terry A.Y."/>
            <person name="Boore J.L."/>
            <person name="Simakov O."/>
            <person name="Marletaz F."/>
            <person name="Cho S.-J."/>
            <person name="Edsinger-Gonzales E."/>
            <person name="Havlak P."/>
            <person name="Kuo D.-H."/>
            <person name="Larsson T."/>
            <person name="Lv J."/>
            <person name="Arendt D."/>
            <person name="Savage R."/>
            <person name="Osoegawa K."/>
            <person name="de Jong P."/>
            <person name="Lindberg D.R."/>
            <person name="Seaver E.C."/>
            <person name="Weisblat D.A."/>
            <person name="Putnam N.H."/>
            <person name="Grigoriev I.V."/>
            <person name="Rokhsar D.S."/>
        </authorList>
    </citation>
    <scope>NUCLEOTIDE SEQUENCE</scope>
</reference>
<gene>
    <name evidence="3" type="primary">20198345</name>
    <name evidence="2" type="ORF">HELRODRAFT_159522</name>
</gene>
<dbReference type="EMBL" id="KB095811">
    <property type="protein sequence ID" value="ESO12933.1"/>
    <property type="molecule type" value="Genomic_DNA"/>
</dbReference>
<dbReference type="InParanoid" id="T1EP45"/>
<evidence type="ECO:0000313" key="3">
    <source>
        <dbReference type="EnsemblMetazoa" id="HelroP159522"/>
    </source>
</evidence>
<dbReference type="KEGG" id="hro:HELRODRAFT_159522"/>
<keyword evidence="4" id="KW-1185">Reference proteome</keyword>